<name>A0A8J7U4S6_9BACT</name>
<dbReference type="PANTHER" id="PTHR34696:SF1">
    <property type="entry name" value="PHOSPHORIBOSYLFORMYLGLYCINAMIDINE SYNTHASE SUBUNIT PURS"/>
    <property type="match status" value="1"/>
</dbReference>
<keyword evidence="5 6" id="KW-0067">ATP-binding</keyword>
<keyword evidence="2 6" id="KW-0436">Ligase</keyword>
<protein>
    <recommendedName>
        <fullName evidence="6">Phosphoribosylformylglycinamidine synthase subunit PurS</fullName>
        <shortName evidence="6">FGAM synthase</shortName>
        <ecNumber evidence="6">6.3.5.3</ecNumber>
    </recommendedName>
    <alternativeName>
        <fullName evidence="6">Formylglycinamide ribonucleotide amidotransferase subunit III</fullName>
        <shortName evidence="6">FGAR amidotransferase III</shortName>
        <shortName evidence="6">FGAR-AT III</shortName>
    </alternativeName>
    <alternativeName>
        <fullName evidence="6">Phosphoribosylformylglycinamidine synthase subunit III</fullName>
    </alternativeName>
</protein>
<dbReference type="InterPro" id="IPR003850">
    <property type="entry name" value="PurS"/>
</dbReference>
<comment type="pathway">
    <text evidence="6">Purine metabolism; IMP biosynthesis via de novo pathway; 5-amino-1-(5-phospho-D-ribosyl)imidazole from N(2)-formyl-N(1)-(5-phospho-D-ribosyl)glycinamide: step 1/2.</text>
</comment>
<evidence type="ECO:0000256" key="2">
    <source>
        <dbReference type="ARBA" id="ARBA00022598"/>
    </source>
</evidence>
<dbReference type="GO" id="GO:0006189">
    <property type="term" value="P:'de novo' IMP biosynthetic process"/>
    <property type="evidence" value="ECO:0007669"/>
    <property type="project" value="UniProtKB-UniRule"/>
</dbReference>
<dbReference type="AlphaFoldDB" id="A0A8J7U4S6"/>
<dbReference type="HAMAP" id="MF_01926">
    <property type="entry name" value="PurS"/>
    <property type="match status" value="1"/>
</dbReference>
<dbReference type="NCBIfam" id="NF004630">
    <property type="entry name" value="PRK05974.1"/>
    <property type="match status" value="1"/>
</dbReference>
<evidence type="ECO:0000256" key="6">
    <source>
        <dbReference type="HAMAP-Rule" id="MF_01926"/>
    </source>
</evidence>
<dbReference type="EC" id="6.3.5.3" evidence="6"/>
<comment type="catalytic activity">
    <reaction evidence="6">
        <text>N(2)-formyl-N(1)-(5-phospho-beta-D-ribosyl)glycinamide + L-glutamine + ATP + H2O = 2-formamido-N(1)-(5-O-phospho-beta-D-ribosyl)acetamidine + L-glutamate + ADP + phosphate + H(+)</text>
        <dbReference type="Rhea" id="RHEA:17129"/>
        <dbReference type="ChEBI" id="CHEBI:15377"/>
        <dbReference type="ChEBI" id="CHEBI:15378"/>
        <dbReference type="ChEBI" id="CHEBI:29985"/>
        <dbReference type="ChEBI" id="CHEBI:30616"/>
        <dbReference type="ChEBI" id="CHEBI:43474"/>
        <dbReference type="ChEBI" id="CHEBI:58359"/>
        <dbReference type="ChEBI" id="CHEBI:147286"/>
        <dbReference type="ChEBI" id="CHEBI:147287"/>
        <dbReference type="ChEBI" id="CHEBI:456216"/>
        <dbReference type="EC" id="6.3.5.3"/>
    </reaction>
</comment>
<dbReference type="GO" id="GO:0005524">
    <property type="term" value="F:ATP binding"/>
    <property type="evidence" value="ECO:0007669"/>
    <property type="project" value="UniProtKB-UniRule"/>
</dbReference>
<keyword evidence="4 6" id="KW-0658">Purine biosynthesis</keyword>
<keyword evidence="8" id="KW-1185">Reference proteome</keyword>
<evidence type="ECO:0000256" key="5">
    <source>
        <dbReference type="ARBA" id="ARBA00022840"/>
    </source>
</evidence>
<dbReference type="EMBL" id="JAFREP010000015">
    <property type="protein sequence ID" value="MBO1320099.1"/>
    <property type="molecule type" value="Genomic_DNA"/>
</dbReference>
<dbReference type="Pfam" id="PF02700">
    <property type="entry name" value="PurS"/>
    <property type="match status" value="1"/>
</dbReference>
<dbReference type="SUPFAM" id="SSF82697">
    <property type="entry name" value="PurS-like"/>
    <property type="match status" value="1"/>
</dbReference>
<evidence type="ECO:0000313" key="8">
    <source>
        <dbReference type="Proteomes" id="UP000664417"/>
    </source>
</evidence>
<dbReference type="PANTHER" id="PTHR34696">
    <property type="entry name" value="PHOSPHORIBOSYLFORMYLGLYCINAMIDINE SYNTHASE SUBUNIT PURS"/>
    <property type="match status" value="1"/>
</dbReference>
<dbReference type="Gene3D" id="3.30.1280.10">
    <property type="entry name" value="Phosphoribosylformylglycinamidine synthase subunit PurS"/>
    <property type="match status" value="1"/>
</dbReference>
<dbReference type="RefSeq" id="WP_207860051.1">
    <property type="nucleotide sequence ID" value="NZ_JAFREP010000015.1"/>
</dbReference>
<comment type="similarity">
    <text evidence="6">Belongs to the PurS family.</text>
</comment>
<dbReference type="NCBIfam" id="TIGR00302">
    <property type="entry name" value="phosphoribosylformylglycinamidine synthase subunit PurS"/>
    <property type="match status" value="1"/>
</dbReference>
<organism evidence="7 8">
    <name type="scientific">Acanthopleuribacter pedis</name>
    <dbReference type="NCBI Taxonomy" id="442870"/>
    <lineage>
        <taxon>Bacteria</taxon>
        <taxon>Pseudomonadati</taxon>
        <taxon>Acidobacteriota</taxon>
        <taxon>Holophagae</taxon>
        <taxon>Acanthopleuribacterales</taxon>
        <taxon>Acanthopleuribacteraceae</taxon>
        <taxon>Acanthopleuribacter</taxon>
    </lineage>
</organism>
<sequence length="81" mass="8917">MKKVRVIVRLRSGVLDPQGKTAEHALNALGYEDVKDVRIGKVIELQVDTALEGEALNARVGEMCDKLLANPVIEDYEILEG</sequence>
<evidence type="ECO:0000256" key="4">
    <source>
        <dbReference type="ARBA" id="ARBA00022755"/>
    </source>
</evidence>
<evidence type="ECO:0000256" key="1">
    <source>
        <dbReference type="ARBA" id="ARBA00022490"/>
    </source>
</evidence>
<dbReference type="Proteomes" id="UP000664417">
    <property type="component" value="Unassembled WGS sequence"/>
</dbReference>
<proteinExistence type="inferred from homology"/>
<comment type="subunit">
    <text evidence="6">Part of the FGAM synthase complex composed of 1 PurL, 1 PurQ and 2 PurS subunits.</text>
</comment>
<comment type="function">
    <text evidence="6">Part of the phosphoribosylformylglycinamidine synthase complex involved in the purines biosynthetic pathway. Catalyzes the ATP-dependent conversion of formylglycinamide ribonucleotide (FGAR) and glutamine to yield formylglycinamidine ribonucleotide (FGAM) and glutamate. The FGAM synthase complex is composed of three subunits. PurQ produces an ammonia molecule by converting glutamine to glutamate. PurL transfers the ammonia molecule to FGAR to form FGAM in an ATP-dependent manner. PurS interacts with PurQ and PurL and is thought to assist in the transfer of the ammonia molecule from PurQ to PurL.</text>
</comment>
<comment type="caution">
    <text evidence="7">The sequence shown here is derived from an EMBL/GenBank/DDBJ whole genome shotgun (WGS) entry which is preliminary data.</text>
</comment>
<dbReference type="InterPro" id="IPR036604">
    <property type="entry name" value="PurS-like_sf"/>
</dbReference>
<gene>
    <name evidence="6 7" type="primary">purS</name>
    <name evidence="7" type="ORF">J3U88_16610</name>
</gene>
<dbReference type="GO" id="GO:0005737">
    <property type="term" value="C:cytoplasm"/>
    <property type="evidence" value="ECO:0007669"/>
    <property type="project" value="UniProtKB-SubCell"/>
</dbReference>
<keyword evidence="3 6" id="KW-0547">Nucleotide-binding</keyword>
<dbReference type="GO" id="GO:0004642">
    <property type="term" value="F:phosphoribosylformylglycinamidine synthase activity"/>
    <property type="evidence" value="ECO:0007669"/>
    <property type="project" value="UniProtKB-UniRule"/>
</dbReference>
<comment type="subcellular location">
    <subcellularLocation>
        <location evidence="6">Cytoplasm</location>
    </subcellularLocation>
</comment>
<keyword evidence="1 6" id="KW-0963">Cytoplasm</keyword>
<evidence type="ECO:0000313" key="7">
    <source>
        <dbReference type="EMBL" id="MBO1320099.1"/>
    </source>
</evidence>
<evidence type="ECO:0000256" key="3">
    <source>
        <dbReference type="ARBA" id="ARBA00022741"/>
    </source>
</evidence>
<reference evidence="7" key="1">
    <citation type="submission" date="2021-03" db="EMBL/GenBank/DDBJ databases">
        <authorList>
            <person name="Wang G."/>
        </authorList>
    </citation>
    <scope>NUCLEOTIDE SEQUENCE</scope>
    <source>
        <strain evidence="7">KCTC 12899</strain>
    </source>
</reference>
<accession>A0A8J7U4S6</accession>
<dbReference type="UniPathway" id="UPA00074">
    <property type="reaction ID" value="UER00128"/>
</dbReference>